<dbReference type="KEGG" id="ddo:I597_2224"/>
<gene>
    <name evidence="1" type="ORF">NV36_01555</name>
</gene>
<evidence type="ECO:0000313" key="2">
    <source>
        <dbReference type="Proteomes" id="UP000030140"/>
    </source>
</evidence>
<sequence>MTYPNIVILNFDLGIRANYDDLYRFLDSYEAMDCGNSNAVFIYPFKGGDLSYEDKFEQVKKELERTAEFSKNDRIYVIVHNNDGVAKGKFLFGQRKTPIWDGYAVKEEDDNLPF</sequence>
<organism evidence="1 2">
    <name type="scientific">Dokdonia donghaensis DSW-1</name>
    <dbReference type="NCBI Taxonomy" id="1300343"/>
    <lineage>
        <taxon>Bacteria</taxon>
        <taxon>Pseudomonadati</taxon>
        <taxon>Bacteroidota</taxon>
        <taxon>Flavobacteriia</taxon>
        <taxon>Flavobacteriales</taxon>
        <taxon>Flavobacteriaceae</taxon>
        <taxon>Dokdonia</taxon>
    </lineage>
</organism>
<protein>
    <submittedName>
        <fullName evidence="1">Uncharacterized protein</fullName>
    </submittedName>
</protein>
<evidence type="ECO:0000313" key="1">
    <source>
        <dbReference type="EMBL" id="KGO05661.1"/>
    </source>
</evidence>
<dbReference type="AlphaFoldDB" id="A0A0A2GTL9"/>
<proteinExistence type="predicted"/>
<keyword evidence="2" id="KW-1185">Reference proteome</keyword>
<name>A0A0A2GTL9_9FLAO</name>
<reference evidence="1 2" key="1">
    <citation type="submission" date="2014-10" db="EMBL/GenBank/DDBJ databases">
        <title>Draft genome sequence of the proteorhodopsin-containing marine bacterium Dokdonia donghaensis.</title>
        <authorList>
            <person name="Gomez-Consarnau L."/>
            <person name="Gonzalez J.M."/>
            <person name="Riedel T."/>
            <person name="Jaenicke S."/>
            <person name="Wagner-Doebler I."/>
            <person name="Fuhrman J.A."/>
        </authorList>
    </citation>
    <scope>NUCLEOTIDE SEQUENCE [LARGE SCALE GENOMIC DNA]</scope>
    <source>
        <strain evidence="1 2">DSW-1</strain>
    </source>
</reference>
<dbReference type="Proteomes" id="UP000030140">
    <property type="component" value="Unassembled WGS sequence"/>
</dbReference>
<dbReference type="EMBL" id="JSAQ01000001">
    <property type="protein sequence ID" value="KGO05661.1"/>
    <property type="molecule type" value="Genomic_DNA"/>
</dbReference>
<dbReference type="PATRIC" id="fig|1300343.5.peg.2243"/>
<comment type="caution">
    <text evidence="1">The sequence shown here is derived from an EMBL/GenBank/DDBJ whole genome shotgun (WGS) entry which is preliminary data.</text>
</comment>
<dbReference type="RefSeq" id="WP_035324704.1">
    <property type="nucleotide sequence ID" value="NZ_JSAQ01000001.1"/>
</dbReference>
<accession>A0A0A2GTL9</accession>